<accession>A0ABW4W1S2</accession>
<evidence type="ECO:0000256" key="2">
    <source>
        <dbReference type="ARBA" id="ARBA00022475"/>
    </source>
</evidence>
<evidence type="ECO:0000313" key="8">
    <source>
        <dbReference type="EMBL" id="MFD2045016.1"/>
    </source>
</evidence>
<feature type="domain" description="Phage shock protein PspC N-terminal" evidence="7">
    <location>
        <begin position="2"/>
        <end position="60"/>
    </location>
</feature>
<keyword evidence="3 6" id="KW-0812">Transmembrane</keyword>
<dbReference type="RefSeq" id="WP_377557624.1">
    <property type="nucleotide sequence ID" value="NZ_JBHUHQ010000016.1"/>
</dbReference>
<dbReference type="InterPro" id="IPR052027">
    <property type="entry name" value="PspC"/>
</dbReference>
<dbReference type="Pfam" id="PF04024">
    <property type="entry name" value="PspC"/>
    <property type="match status" value="1"/>
</dbReference>
<comment type="subcellular location">
    <subcellularLocation>
        <location evidence="1">Cell membrane</location>
        <topology evidence="1">Single-pass membrane protein</topology>
    </subcellularLocation>
</comment>
<proteinExistence type="predicted"/>
<evidence type="ECO:0000256" key="3">
    <source>
        <dbReference type="ARBA" id="ARBA00022692"/>
    </source>
</evidence>
<evidence type="ECO:0000256" key="1">
    <source>
        <dbReference type="ARBA" id="ARBA00004162"/>
    </source>
</evidence>
<evidence type="ECO:0000313" key="9">
    <source>
        <dbReference type="Proteomes" id="UP001597383"/>
    </source>
</evidence>
<protein>
    <submittedName>
        <fullName evidence="8">PspC domain-containing protein</fullName>
    </submittedName>
</protein>
<dbReference type="InterPro" id="IPR007168">
    <property type="entry name" value="Phageshock_PspC_N"/>
</dbReference>
<reference evidence="9" key="1">
    <citation type="journal article" date="2019" name="Int. J. Syst. Evol. Microbiol.">
        <title>The Global Catalogue of Microorganisms (GCM) 10K type strain sequencing project: providing services to taxonomists for standard genome sequencing and annotation.</title>
        <authorList>
            <consortium name="The Broad Institute Genomics Platform"/>
            <consortium name="The Broad Institute Genome Sequencing Center for Infectious Disease"/>
            <person name="Wu L."/>
            <person name="Ma J."/>
        </authorList>
    </citation>
    <scope>NUCLEOTIDE SEQUENCE [LARGE SCALE GENOMIC DNA]</scope>
    <source>
        <strain evidence="9">R28</strain>
    </source>
</reference>
<evidence type="ECO:0000256" key="4">
    <source>
        <dbReference type="ARBA" id="ARBA00022989"/>
    </source>
</evidence>
<evidence type="ECO:0000259" key="7">
    <source>
        <dbReference type="Pfam" id="PF04024"/>
    </source>
</evidence>
<comment type="caution">
    <text evidence="8">The sequence shown here is derived from an EMBL/GenBank/DDBJ whole genome shotgun (WGS) entry which is preliminary data.</text>
</comment>
<evidence type="ECO:0000256" key="5">
    <source>
        <dbReference type="ARBA" id="ARBA00023136"/>
    </source>
</evidence>
<keyword evidence="4 6" id="KW-1133">Transmembrane helix</keyword>
<keyword evidence="2" id="KW-1003">Cell membrane</keyword>
<keyword evidence="5 6" id="KW-0472">Membrane</keyword>
<organism evidence="8 9">
    <name type="scientific">Ornithinibacillus salinisoli</name>
    <dbReference type="NCBI Taxonomy" id="1848459"/>
    <lineage>
        <taxon>Bacteria</taxon>
        <taxon>Bacillati</taxon>
        <taxon>Bacillota</taxon>
        <taxon>Bacilli</taxon>
        <taxon>Bacillales</taxon>
        <taxon>Bacillaceae</taxon>
        <taxon>Ornithinibacillus</taxon>
    </lineage>
</organism>
<dbReference type="Proteomes" id="UP001597383">
    <property type="component" value="Unassembled WGS sequence"/>
</dbReference>
<evidence type="ECO:0000256" key="6">
    <source>
        <dbReference type="SAM" id="Phobius"/>
    </source>
</evidence>
<dbReference type="PANTHER" id="PTHR33885:SF3">
    <property type="entry name" value="PHAGE SHOCK PROTEIN C"/>
    <property type="match status" value="1"/>
</dbReference>
<keyword evidence="9" id="KW-1185">Reference proteome</keyword>
<name>A0ABW4W1S2_9BACI</name>
<dbReference type="PANTHER" id="PTHR33885">
    <property type="entry name" value="PHAGE SHOCK PROTEIN C"/>
    <property type="match status" value="1"/>
</dbReference>
<gene>
    <name evidence="8" type="ORF">ACFSJF_12100</name>
</gene>
<dbReference type="EMBL" id="JBHUHQ010000016">
    <property type="protein sequence ID" value="MFD2045016.1"/>
    <property type="molecule type" value="Genomic_DNA"/>
</dbReference>
<sequence length="64" mass="7445">MKKLYRSEKDRMVAGVLAGIGEYFKIDPTIIRLLFIVLFFVTNLFLLVAYIIAIFIIPNESRLH</sequence>
<feature type="transmembrane region" description="Helical" evidence="6">
    <location>
        <begin position="33"/>
        <end position="57"/>
    </location>
</feature>